<keyword evidence="3" id="KW-0732">Signal</keyword>
<name>A0ABV7CLD4_9GAMM</name>
<dbReference type="Proteomes" id="UP001595453">
    <property type="component" value="Unassembled WGS sequence"/>
</dbReference>
<feature type="chain" id="PRO_5046673163" evidence="3">
    <location>
        <begin position="36"/>
        <end position="239"/>
    </location>
</feature>
<sequence>MRFATLPVRAAVRVISLAAFLTSFTTLLVSFATQAQSDDGWQVWFQGDDITISQQRHPKRAATVGAHMRLEQTSAAQFFRVLNDVEHAAEWLPHVLSVTLVSRPTPSQTLVYSVFDAPFPVAKRQLLSRSCLSSAMQDGQRVWLLQVKDVQSSMLNNELIAISPLRAIWRLTEQGDALDIRYEVDADPNGRLPLWLVNFTNLNNTKQALRQLKSQLLKPRYLSGEHGFVAGRCDDFFTP</sequence>
<feature type="signal peptide" evidence="3">
    <location>
        <begin position="1"/>
        <end position="35"/>
    </location>
</feature>
<dbReference type="RefSeq" id="WP_377124992.1">
    <property type="nucleotide sequence ID" value="NZ_JBHRSD010000022.1"/>
</dbReference>
<evidence type="ECO:0000256" key="2">
    <source>
        <dbReference type="ARBA" id="ARBA00022649"/>
    </source>
</evidence>
<feature type="domain" description="Coenzyme Q-binding protein COQ10 START" evidence="4">
    <location>
        <begin position="74"/>
        <end position="199"/>
    </location>
</feature>
<proteinExistence type="inferred from homology"/>
<dbReference type="EMBL" id="JBHRSD010000022">
    <property type="protein sequence ID" value="MFC3033475.1"/>
    <property type="molecule type" value="Genomic_DNA"/>
</dbReference>
<comment type="caution">
    <text evidence="5">The sequence shown here is derived from an EMBL/GenBank/DDBJ whole genome shotgun (WGS) entry which is preliminary data.</text>
</comment>
<keyword evidence="6" id="KW-1185">Reference proteome</keyword>
<keyword evidence="2" id="KW-1277">Toxin-antitoxin system</keyword>
<dbReference type="SUPFAM" id="SSF55961">
    <property type="entry name" value="Bet v1-like"/>
    <property type="match status" value="1"/>
</dbReference>
<organism evidence="5 6">
    <name type="scientific">Pseudoalteromonas fenneropenaei</name>
    <dbReference type="NCBI Taxonomy" id="1737459"/>
    <lineage>
        <taxon>Bacteria</taxon>
        <taxon>Pseudomonadati</taxon>
        <taxon>Pseudomonadota</taxon>
        <taxon>Gammaproteobacteria</taxon>
        <taxon>Alteromonadales</taxon>
        <taxon>Pseudoalteromonadaceae</taxon>
        <taxon>Pseudoalteromonas</taxon>
    </lineage>
</organism>
<protein>
    <submittedName>
        <fullName evidence="5">SRPBCC family protein</fullName>
    </submittedName>
</protein>
<gene>
    <name evidence="5" type="ORF">ACFOEE_13180</name>
</gene>
<dbReference type="Gene3D" id="3.30.530.20">
    <property type="match status" value="1"/>
</dbReference>
<dbReference type="Pfam" id="PF03364">
    <property type="entry name" value="Polyketide_cyc"/>
    <property type="match status" value="1"/>
</dbReference>
<evidence type="ECO:0000256" key="1">
    <source>
        <dbReference type="ARBA" id="ARBA00008918"/>
    </source>
</evidence>
<evidence type="ECO:0000256" key="3">
    <source>
        <dbReference type="SAM" id="SignalP"/>
    </source>
</evidence>
<evidence type="ECO:0000259" key="4">
    <source>
        <dbReference type="Pfam" id="PF03364"/>
    </source>
</evidence>
<evidence type="ECO:0000313" key="5">
    <source>
        <dbReference type="EMBL" id="MFC3033475.1"/>
    </source>
</evidence>
<accession>A0ABV7CLD4</accession>
<evidence type="ECO:0000313" key="6">
    <source>
        <dbReference type="Proteomes" id="UP001595453"/>
    </source>
</evidence>
<reference evidence="6" key="1">
    <citation type="journal article" date="2019" name="Int. J. Syst. Evol. Microbiol.">
        <title>The Global Catalogue of Microorganisms (GCM) 10K type strain sequencing project: providing services to taxonomists for standard genome sequencing and annotation.</title>
        <authorList>
            <consortium name="The Broad Institute Genomics Platform"/>
            <consortium name="The Broad Institute Genome Sequencing Center for Infectious Disease"/>
            <person name="Wu L."/>
            <person name="Ma J."/>
        </authorList>
    </citation>
    <scope>NUCLEOTIDE SEQUENCE [LARGE SCALE GENOMIC DNA]</scope>
    <source>
        <strain evidence="6">KCTC 42730</strain>
    </source>
</reference>
<dbReference type="InterPro" id="IPR005031">
    <property type="entry name" value="COQ10_START"/>
</dbReference>
<dbReference type="InterPro" id="IPR023393">
    <property type="entry name" value="START-like_dom_sf"/>
</dbReference>
<comment type="similarity">
    <text evidence="1">Belongs to the ribosome association toxin RatA family.</text>
</comment>